<sequence length="143" mass="15689">MHSTASNAVGFAANFFARVWPLLNKEPSFRTAVGALLVFAVDIDDVVDRDFQLAAQKASDAGQTETLDFFTRWLGVMIPERSGRALTHPGALPALPKVVFYDVACKIDRNGMQRLSLMKLTAAFKLTDAAAKPENDGVRLNEY</sequence>
<evidence type="ECO:0000313" key="1">
    <source>
        <dbReference type="EMBL" id="KAK1866953.1"/>
    </source>
</evidence>
<evidence type="ECO:0000313" key="2">
    <source>
        <dbReference type="Proteomes" id="UP000798662"/>
    </source>
</evidence>
<reference evidence="1" key="1">
    <citation type="submission" date="2019-11" db="EMBL/GenBank/DDBJ databases">
        <title>Nori genome reveals adaptations in red seaweeds to the harsh intertidal environment.</title>
        <authorList>
            <person name="Wang D."/>
            <person name="Mao Y."/>
        </authorList>
    </citation>
    <scope>NUCLEOTIDE SEQUENCE</scope>
    <source>
        <tissue evidence="1">Gametophyte</tissue>
    </source>
</reference>
<keyword evidence="2" id="KW-1185">Reference proteome</keyword>
<name>A0ACC3CAR1_PYRYE</name>
<organism evidence="1 2">
    <name type="scientific">Pyropia yezoensis</name>
    <name type="common">Susabi-nori</name>
    <name type="synonym">Porphyra yezoensis</name>
    <dbReference type="NCBI Taxonomy" id="2788"/>
    <lineage>
        <taxon>Eukaryota</taxon>
        <taxon>Rhodophyta</taxon>
        <taxon>Bangiophyceae</taxon>
        <taxon>Bangiales</taxon>
        <taxon>Bangiaceae</taxon>
        <taxon>Pyropia</taxon>
    </lineage>
</organism>
<proteinExistence type="predicted"/>
<dbReference type="EMBL" id="CM020620">
    <property type="protein sequence ID" value="KAK1866953.1"/>
    <property type="molecule type" value="Genomic_DNA"/>
</dbReference>
<accession>A0ACC3CAR1</accession>
<protein>
    <submittedName>
        <fullName evidence="1">Uncharacterized protein</fullName>
    </submittedName>
</protein>
<dbReference type="Proteomes" id="UP000798662">
    <property type="component" value="Chromosome 3"/>
</dbReference>
<comment type="caution">
    <text evidence="1">The sequence shown here is derived from an EMBL/GenBank/DDBJ whole genome shotgun (WGS) entry which is preliminary data.</text>
</comment>
<gene>
    <name evidence="1" type="ORF">I4F81_009465</name>
</gene>